<dbReference type="PANTHER" id="PTHR34658:SF2">
    <property type="entry name" value="OS01G0151800 PROTEIN"/>
    <property type="match status" value="1"/>
</dbReference>
<comment type="caution">
    <text evidence="2">The sequence shown here is derived from an EMBL/GenBank/DDBJ whole genome shotgun (WGS) entry which is preliminary data.</text>
</comment>
<dbReference type="AlphaFoldDB" id="A0A9Q1QJD7"/>
<reference evidence="2" key="1">
    <citation type="submission" date="2022-04" db="EMBL/GenBank/DDBJ databases">
        <title>Carnegiea gigantea Genome sequencing and assembly v2.</title>
        <authorList>
            <person name="Copetti D."/>
            <person name="Sanderson M.J."/>
            <person name="Burquez A."/>
            <person name="Wojciechowski M.F."/>
        </authorList>
    </citation>
    <scope>NUCLEOTIDE SEQUENCE</scope>
    <source>
        <strain evidence="2">SGP5-SGP5p</strain>
        <tissue evidence="2">Aerial part</tissue>
    </source>
</reference>
<dbReference type="EMBL" id="JAKOGI010000086">
    <property type="protein sequence ID" value="KAJ8444823.1"/>
    <property type="molecule type" value="Genomic_DNA"/>
</dbReference>
<sequence>MSPSLFTSLLSQYLSWRRPLLLYAGVWTALLTATVGVAALSPEVAFIWTISPTSSVLTACGPNHRLFVRVPAELPSEVMCLPAKLFQLSAMDVLVPPIFAALVVGINMYANVCCDAMKDDADDVSCIKVTKLWQNKWIEPEDWTKLLNQGRVLGP</sequence>
<organism evidence="2 3">
    <name type="scientific">Carnegiea gigantea</name>
    <dbReference type="NCBI Taxonomy" id="171969"/>
    <lineage>
        <taxon>Eukaryota</taxon>
        <taxon>Viridiplantae</taxon>
        <taxon>Streptophyta</taxon>
        <taxon>Embryophyta</taxon>
        <taxon>Tracheophyta</taxon>
        <taxon>Spermatophyta</taxon>
        <taxon>Magnoliopsida</taxon>
        <taxon>eudicotyledons</taxon>
        <taxon>Gunneridae</taxon>
        <taxon>Pentapetalae</taxon>
        <taxon>Caryophyllales</taxon>
        <taxon>Cactineae</taxon>
        <taxon>Cactaceae</taxon>
        <taxon>Cactoideae</taxon>
        <taxon>Echinocereeae</taxon>
        <taxon>Carnegiea</taxon>
    </lineage>
</organism>
<evidence type="ECO:0000313" key="3">
    <source>
        <dbReference type="Proteomes" id="UP001153076"/>
    </source>
</evidence>
<keyword evidence="1" id="KW-0812">Transmembrane</keyword>
<protein>
    <submittedName>
        <fullName evidence="2">Uncharacterized protein</fullName>
    </submittedName>
</protein>
<name>A0A9Q1QJD7_9CARY</name>
<keyword evidence="3" id="KW-1185">Reference proteome</keyword>
<dbReference type="OrthoDB" id="1921102at2759"/>
<accession>A0A9Q1QJD7</accession>
<feature type="transmembrane region" description="Helical" evidence="1">
    <location>
        <begin position="20"/>
        <end position="40"/>
    </location>
</feature>
<keyword evidence="1" id="KW-0472">Membrane</keyword>
<dbReference type="Proteomes" id="UP001153076">
    <property type="component" value="Unassembled WGS sequence"/>
</dbReference>
<gene>
    <name evidence="2" type="ORF">Cgig2_034058</name>
</gene>
<proteinExistence type="predicted"/>
<keyword evidence="1" id="KW-1133">Transmembrane helix</keyword>
<evidence type="ECO:0000313" key="2">
    <source>
        <dbReference type="EMBL" id="KAJ8444823.1"/>
    </source>
</evidence>
<dbReference type="PANTHER" id="PTHR34658">
    <property type="entry name" value="OS01G0151800 PROTEIN"/>
    <property type="match status" value="1"/>
</dbReference>
<evidence type="ECO:0000256" key="1">
    <source>
        <dbReference type="SAM" id="Phobius"/>
    </source>
</evidence>